<accession>A0A150IUN2</accession>
<dbReference type="Proteomes" id="UP000092403">
    <property type="component" value="Unassembled WGS sequence"/>
</dbReference>
<dbReference type="EMBL" id="LNGE01000023">
    <property type="protein sequence ID" value="KYC45297.1"/>
    <property type="molecule type" value="Genomic_DNA"/>
</dbReference>
<evidence type="ECO:0000313" key="2">
    <source>
        <dbReference type="EMBL" id="KYC48721.1"/>
    </source>
</evidence>
<accession>A0A150IK33</accession>
<gene>
    <name evidence="1" type="ORF">APG10_01000</name>
    <name evidence="2" type="ORF">APG11_00032</name>
    <name evidence="3" type="ORF">APG12_00031</name>
</gene>
<name>A0A150IK33_9EURY</name>
<dbReference type="EMBL" id="LNJC01000001">
    <property type="protein sequence ID" value="KYC51369.1"/>
    <property type="molecule type" value="Genomic_DNA"/>
</dbReference>
<dbReference type="AlphaFoldDB" id="A0A150IK33"/>
<accession>A0A150J2C9</accession>
<sequence>MKNVDVLKKLRIRIKKGSIRTIMIKISIISLYLKFGVKIKLNEML</sequence>
<reference evidence="4 5" key="1">
    <citation type="journal article" date="2016" name="ISME J.">
        <title>Chasing the elusive Euryarchaeota class WSA2: genomes reveal a uniquely fastidious methyl-reducing methanogen.</title>
        <authorList>
            <person name="Nobu M.K."/>
            <person name="Narihiro T."/>
            <person name="Kuroda K."/>
            <person name="Mei R."/>
            <person name="Liu W.T."/>
        </authorList>
    </citation>
    <scope>NUCLEOTIDE SEQUENCE [LARGE SCALE GENOMIC DNA]</scope>
    <source>
        <strain evidence="1">B03fssc0709_Meth_Bin005</strain>
        <strain evidence="2">B15fssc0709_Meth_Bin003</strain>
        <strain evidence="3">BMIXfssc0709_Meth_Bin006</strain>
    </source>
</reference>
<dbReference type="EMBL" id="LNGF01000001">
    <property type="protein sequence ID" value="KYC48721.1"/>
    <property type="molecule type" value="Genomic_DNA"/>
</dbReference>
<evidence type="ECO:0000313" key="3">
    <source>
        <dbReference type="EMBL" id="KYC51369.1"/>
    </source>
</evidence>
<dbReference type="Proteomes" id="UP000092401">
    <property type="component" value="Unassembled WGS sequence"/>
</dbReference>
<dbReference type="Proteomes" id="UP000091929">
    <property type="component" value="Unassembled WGS sequence"/>
</dbReference>
<comment type="caution">
    <text evidence="1">The sequence shown here is derived from an EMBL/GenBank/DDBJ whole genome shotgun (WGS) entry which is preliminary data.</text>
</comment>
<organism evidence="1 5">
    <name type="scientific">Candidatus Methanofastidiosum methylothiophilum</name>
    <dbReference type="NCBI Taxonomy" id="1705564"/>
    <lineage>
        <taxon>Archaea</taxon>
        <taxon>Methanobacteriati</taxon>
        <taxon>Methanobacteriota</taxon>
        <taxon>Stenosarchaea group</taxon>
        <taxon>Candidatus Methanofastidiosia</taxon>
        <taxon>Candidatus Methanofastidiosales</taxon>
        <taxon>Candidatus Methanofastidiosaceae</taxon>
        <taxon>Candidatus Methanofastidiosum</taxon>
    </lineage>
</organism>
<proteinExistence type="predicted"/>
<evidence type="ECO:0000313" key="1">
    <source>
        <dbReference type="EMBL" id="KYC45297.1"/>
    </source>
</evidence>
<evidence type="ECO:0000313" key="5">
    <source>
        <dbReference type="Proteomes" id="UP000092401"/>
    </source>
</evidence>
<protein>
    <submittedName>
        <fullName evidence="1">Uncharacterized protein</fullName>
    </submittedName>
</protein>
<evidence type="ECO:0000313" key="4">
    <source>
        <dbReference type="Proteomes" id="UP000091929"/>
    </source>
</evidence>